<sequence length="259" mass="29927">MASMPSKRYRCQAWTSGTYRVSRRRASTISFAPRPHMQRDQEGYNDRPSKALLHASFCVGICRGTVVHSSKRHRHLCVQQSTPTRLPDLLQCDQSNLYRQDRLEGLLSGSWIAHEHLVRWYLLRETRGCKNALIVSLSAEYERGHRGVDNGFHDRSRLHCDRNAVKFRILLGHSITFHADIHFPSMDDSLHPSRSWLWESLLGLECCAQKMEACTWSCIERIIVALKICLRRWPVWPPSPGELQELFTYHRGAGPRIGL</sequence>
<reference evidence="1" key="1">
    <citation type="submission" date="2023-06" db="EMBL/GenBank/DDBJ databases">
        <title>Genome-scale phylogeny and comparative genomics of the fungal order Sordariales.</title>
        <authorList>
            <consortium name="Lawrence Berkeley National Laboratory"/>
            <person name="Hensen N."/>
            <person name="Bonometti L."/>
            <person name="Westerberg I."/>
            <person name="Brannstrom I.O."/>
            <person name="Guillou S."/>
            <person name="Cros-Aarteil S."/>
            <person name="Calhoun S."/>
            <person name="Haridas S."/>
            <person name="Kuo A."/>
            <person name="Mondo S."/>
            <person name="Pangilinan J."/>
            <person name="Riley R."/>
            <person name="Labutti K."/>
            <person name="Andreopoulos B."/>
            <person name="Lipzen A."/>
            <person name="Chen C."/>
            <person name="Yanf M."/>
            <person name="Daum C."/>
            <person name="Ng V."/>
            <person name="Clum A."/>
            <person name="Steindorff A."/>
            <person name="Ohm R."/>
            <person name="Martin F."/>
            <person name="Silar P."/>
            <person name="Natvig D."/>
            <person name="Lalanne C."/>
            <person name="Gautier V."/>
            <person name="Ament-Velasquez S.L."/>
            <person name="Kruys A."/>
            <person name="Hutchinson M.I."/>
            <person name="Powell A.J."/>
            <person name="Barry K."/>
            <person name="Miller A.N."/>
            <person name="Grigoriev I.V."/>
            <person name="Debuchy R."/>
            <person name="Gladieux P."/>
            <person name="Thoren M.H."/>
            <person name="Johannesson H."/>
        </authorList>
    </citation>
    <scope>NUCLEOTIDE SEQUENCE</scope>
    <source>
        <strain evidence="1">CBS 540.89</strain>
    </source>
</reference>
<dbReference type="AlphaFoldDB" id="A0AA40BNR9"/>
<evidence type="ECO:0000313" key="1">
    <source>
        <dbReference type="EMBL" id="KAK0737650.1"/>
    </source>
</evidence>
<comment type="caution">
    <text evidence="1">The sequence shown here is derived from an EMBL/GenBank/DDBJ whole genome shotgun (WGS) entry which is preliminary data.</text>
</comment>
<dbReference type="EMBL" id="JAUKTV010000005">
    <property type="protein sequence ID" value="KAK0737650.1"/>
    <property type="molecule type" value="Genomic_DNA"/>
</dbReference>
<accession>A0AA40BNR9</accession>
<organism evidence="1 2">
    <name type="scientific">Apiosordaria backusii</name>
    <dbReference type="NCBI Taxonomy" id="314023"/>
    <lineage>
        <taxon>Eukaryota</taxon>
        <taxon>Fungi</taxon>
        <taxon>Dikarya</taxon>
        <taxon>Ascomycota</taxon>
        <taxon>Pezizomycotina</taxon>
        <taxon>Sordariomycetes</taxon>
        <taxon>Sordariomycetidae</taxon>
        <taxon>Sordariales</taxon>
        <taxon>Lasiosphaeriaceae</taxon>
        <taxon>Apiosordaria</taxon>
    </lineage>
</organism>
<proteinExistence type="predicted"/>
<evidence type="ECO:0000313" key="2">
    <source>
        <dbReference type="Proteomes" id="UP001172159"/>
    </source>
</evidence>
<feature type="non-terminal residue" evidence="1">
    <location>
        <position position="259"/>
    </location>
</feature>
<name>A0AA40BNR9_9PEZI</name>
<gene>
    <name evidence="1" type="ORF">B0T21DRAFT_365751</name>
</gene>
<protein>
    <submittedName>
        <fullName evidence="1">Uncharacterized protein</fullName>
    </submittedName>
</protein>
<keyword evidence="2" id="KW-1185">Reference proteome</keyword>
<dbReference type="Proteomes" id="UP001172159">
    <property type="component" value="Unassembled WGS sequence"/>
</dbReference>